<dbReference type="EMBL" id="JAULSO010000005">
    <property type="protein sequence ID" value="KAK3682324.1"/>
    <property type="molecule type" value="Genomic_DNA"/>
</dbReference>
<gene>
    <name evidence="2" type="ORF">B0T22DRAFT_281153</name>
</gene>
<feature type="compositionally biased region" description="Basic and acidic residues" evidence="1">
    <location>
        <begin position="127"/>
        <end position="159"/>
    </location>
</feature>
<keyword evidence="3" id="KW-1185">Reference proteome</keyword>
<feature type="region of interest" description="Disordered" evidence="1">
    <location>
        <begin position="85"/>
        <end position="184"/>
    </location>
</feature>
<evidence type="ECO:0000313" key="2">
    <source>
        <dbReference type="EMBL" id="KAK3682324.1"/>
    </source>
</evidence>
<organism evidence="2 3">
    <name type="scientific">Podospora appendiculata</name>
    <dbReference type="NCBI Taxonomy" id="314037"/>
    <lineage>
        <taxon>Eukaryota</taxon>
        <taxon>Fungi</taxon>
        <taxon>Dikarya</taxon>
        <taxon>Ascomycota</taxon>
        <taxon>Pezizomycotina</taxon>
        <taxon>Sordariomycetes</taxon>
        <taxon>Sordariomycetidae</taxon>
        <taxon>Sordariales</taxon>
        <taxon>Podosporaceae</taxon>
        <taxon>Podospora</taxon>
    </lineage>
</organism>
<feature type="compositionally biased region" description="Low complexity" evidence="1">
    <location>
        <begin position="85"/>
        <end position="113"/>
    </location>
</feature>
<proteinExistence type="predicted"/>
<evidence type="ECO:0000313" key="3">
    <source>
        <dbReference type="Proteomes" id="UP001270362"/>
    </source>
</evidence>
<evidence type="ECO:0000256" key="1">
    <source>
        <dbReference type="SAM" id="MobiDB-lite"/>
    </source>
</evidence>
<accession>A0AAE1C827</accession>
<name>A0AAE1C827_9PEZI</name>
<sequence length="306" mass="33317">MVRRFDFRPVKKDFKLHLLFGNKMTDEVHPTATFRLRSNFLPSPVFACIDMRYISKWRALHFPPPSPHVPKSVKVKAQEPTIVSEAPAPATAPANASMTAAAATDGASSPAQAESSKPAQEPSAEPKQPDMDSKPDPESKPTPEPEQKAEQDSKPDSKPDPAAPTAKPEPDPAPQPAQPKAIPNTPVAAIRAKRLAKVDKKLGVKDPYILALLIAMAQAQSRSWVRDTGITRPSTWRSQVLVTGVWNEGEPKRDLSAQYVCTAEIPQAFLDKFDAPAVFSASPGVVVDVRRLPFAEPATFVQALRK</sequence>
<protein>
    <submittedName>
        <fullName evidence="2">Uncharacterized protein</fullName>
    </submittedName>
</protein>
<reference evidence="2" key="2">
    <citation type="submission" date="2023-06" db="EMBL/GenBank/DDBJ databases">
        <authorList>
            <consortium name="Lawrence Berkeley National Laboratory"/>
            <person name="Haridas S."/>
            <person name="Hensen N."/>
            <person name="Bonometti L."/>
            <person name="Westerberg I."/>
            <person name="Brannstrom I.O."/>
            <person name="Guillou S."/>
            <person name="Cros-Aarteil S."/>
            <person name="Calhoun S."/>
            <person name="Kuo A."/>
            <person name="Mondo S."/>
            <person name="Pangilinan J."/>
            <person name="Riley R."/>
            <person name="Labutti K."/>
            <person name="Andreopoulos B."/>
            <person name="Lipzen A."/>
            <person name="Chen C."/>
            <person name="Yanf M."/>
            <person name="Daum C."/>
            <person name="Ng V."/>
            <person name="Clum A."/>
            <person name="Steindorff A."/>
            <person name="Ohm R."/>
            <person name="Martin F."/>
            <person name="Silar P."/>
            <person name="Natvig D."/>
            <person name="Lalanne C."/>
            <person name="Gautier V."/>
            <person name="Ament-Velasquez S.L."/>
            <person name="Kruys A."/>
            <person name="Hutchinson M.I."/>
            <person name="Powell A.J."/>
            <person name="Barry K."/>
            <person name="Miller A.N."/>
            <person name="Grigoriev I.V."/>
            <person name="Debuchy R."/>
            <person name="Gladieux P."/>
            <person name="Thoren M.H."/>
            <person name="Johannesson H."/>
        </authorList>
    </citation>
    <scope>NUCLEOTIDE SEQUENCE</scope>
    <source>
        <strain evidence="2">CBS 314.62</strain>
    </source>
</reference>
<reference evidence="2" key="1">
    <citation type="journal article" date="2023" name="Mol. Phylogenet. Evol.">
        <title>Genome-scale phylogeny and comparative genomics of the fungal order Sordariales.</title>
        <authorList>
            <person name="Hensen N."/>
            <person name="Bonometti L."/>
            <person name="Westerberg I."/>
            <person name="Brannstrom I.O."/>
            <person name="Guillou S."/>
            <person name="Cros-Aarteil S."/>
            <person name="Calhoun S."/>
            <person name="Haridas S."/>
            <person name="Kuo A."/>
            <person name="Mondo S."/>
            <person name="Pangilinan J."/>
            <person name="Riley R."/>
            <person name="LaButti K."/>
            <person name="Andreopoulos B."/>
            <person name="Lipzen A."/>
            <person name="Chen C."/>
            <person name="Yan M."/>
            <person name="Daum C."/>
            <person name="Ng V."/>
            <person name="Clum A."/>
            <person name="Steindorff A."/>
            <person name="Ohm R.A."/>
            <person name="Martin F."/>
            <person name="Silar P."/>
            <person name="Natvig D.O."/>
            <person name="Lalanne C."/>
            <person name="Gautier V."/>
            <person name="Ament-Velasquez S.L."/>
            <person name="Kruys A."/>
            <person name="Hutchinson M.I."/>
            <person name="Powell A.J."/>
            <person name="Barry K."/>
            <person name="Miller A.N."/>
            <person name="Grigoriev I.V."/>
            <person name="Debuchy R."/>
            <person name="Gladieux P."/>
            <person name="Hiltunen Thoren M."/>
            <person name="Johannesson H."/>
        </authorList>
    </citation>
    <scope>NUCLEOTIDE SEQUENCE</scope>
    <source>
        <strain evidence="2">CBS 314.62</strain>
    </source>
</reference>
<dbReference type="Proteomes" id="UP001270362">
    <property type="component" value="Unassembled WGS sequence"/>
</dbReference>
<dbReference type="AlphaFoldDB" id="A0AAE1C827"/>
<comment type="caution">
    <text evidence="2">The sequence shown here is derived from an EMBL/GenBank/DDBJ whole genome shotgun (WGS) entry which is preliminary data.</text>
</comment>